<dbReference type="AlphaFoldDB" id="A0A448ZYM8"/>
<proteinExistence type="predicted"/>
<protein>
    <submittedName>
        <fullName evidence="3">Chromosome segregation protein SMC</fullName>
    </submittedName>
</protein>
<dbReference type="RefSeq" id="WP_129619880.1">
    <property type="nucleotide sequence ID" value="NZ_LR214938.2"/>
</dbReference>
<keyword evidence="1" id="KW-0175">Coiled coil</keyword>
<evidence type="ECO:0000256" key="1">
    <source>
        <dbReference type="SAM" id="Coils"/>
    </source>
</evidence>
<keyword evidence="3" id="KW-0614">Plasmid</keyword>
<feature type="coiled-coil region" evidence="1">
    <location>
        <begin position="225"/>
        <end position="371"/>
    </location>
</feature>
<evidence type="ECO:0000256" key="2">
    <source>
        <dbReference type="SAM" id="MobiDB-lite"/>
    </source>
</evidence>
<reference evidence="3" key="1">
    <citation type="submission" date="2019-01" db="EMBL/GenBank/DDBJ databases">
        <authorList>
            <consortium name="Pathogen Informatics"/>
        </authorList>
    </citation>
    <scope>NUCLEOTIDE SEQUENCE [LARGE SCALE GENOMIC DNA]</scope>
    <source>
        <strain evidence="3">NCTC10113</strain>
    </source>
</reference>
<feature type="coiled-coil region" evidence="1">
    <location>
        <begin position="754"/>
        <end position="809"/>
    </location>
</feature>
<name>A0A448ZYM8_METSV</name>
<gene>
    <name evidence="3" type="ORF">NCTC10113_01238</name>
</gene>
<feature type="coiled-coil region" evidence="1">
    <location>
        <begin position="92"/>
        <end position="164"/>
    </location>
</feature>
<feature type="coiled-coil region" evidence="1">
    <location>
        <begin position="411"/>
        <end position="463"/>
    </location>
</feature>
<evidence type="ECO:0000313" key="3">
    <source>
        <dbReference type="EMBL" id="VEU56334.1"/>
    </source>
</evidence>
<dbReference type="Gene3D" id="1.10.287.1490">
    <property type="match status" value="1"/>
</dbReference>
<sequence length="1280" mass="145890">MDISKKKKTAIILGASAAVLATSAIITGIVYSKMNRQKPIDDDQKIIDAGISQDDNINQKPSSWDSKTEEKFNKLVKYAEALTRALKASSANARKSMSVQNLKNEIERLKNLIDKAEKTMPILDESITNLEKYKVKKDKLTEVRNELNKALNDAKDALDFANLAYNKMINNKSLMQSKINELIKLIDETIKKSQFAVYQKQIKSFIDKLTDCNTVGDGFVKDAERLNLETEKTNLIAAIERSKAEIKRLEELLKNPQSEEQKKEALKKAIEQFEKDVNEIAAKVDTTTDLEDMKDLSKQIDELKNLGKDYKNDAEQLGLNDEANKVNKAIKKLEDAKTKIEQKITQKEQEVDKLKKDVKKLLKDLDVAMGECINAKTIDEFDAAISKLAKLIADGETLLTKTKEAKLVDETSELETKLERAKKVLEQTKEKRDAKSKIVDEWKTKINDEINALKAKVDATKNANTIATLEPALKELENAINHANGILSDANNFEEKTKIQAEINQLTQAIADANAEKQTSAQRLEQLKNINAELVRKTNEAIQKANAAIEEAKNNQNSDDKSKLETIIANLNDAKTQLDTTKTEVSQESSLVKQIEDKTTEVNEWITKISDQKQKVEQKEAEIAQKKQDIDAQIKELDKKQKALEEASKDGDKNKINEAIKKLEEEIDKAKKLHDDNKNEPKLNEDNQKLQDKIDEINKKNLNAIKKRINDTVSDLQNAINDANSAISDTHNLEKVNAALGKITTSITNANDVKQDVEAHKEQYLTEFNKLQSKIEEAIQKQSTLQTQKTNIEKERAKADEEFNKFKEKVNKIISDYEANNTTSAAVKKSIQDLEQATLDANVLESKTQVIAYNALLAKISILKSTISTNLAKMRLKLSQLEEAEQKEEDRINQIKAEVNTMISNLNSGIHEVEKEHTTSTSLRSDISALESIIELAKKLLLKTDTSPKLSTEKTNLNNKIIEANAAIKNANIKKQQLIEQENAIQELEDFSNNVTLTVNDRNRLASTVSPSELTLNQTNTNYEVKYDSWLNPNDKEGKLEVEVTIKHKKYPKINKTYFLKIFDFKKTFEIPEITSNFEEYLDFKKHPENMLKDTLLSKINKFKNKTIDENKKIFNELFKFKNILPSNVEFDYLSLNNDGYNVSMKFKGRSIVSRDREGTLHYDDFVQEKQINLEKLNDIIKWENTRYIAYRGFMAGNKYVYYVNDMNNEIHIDKVKEKFKDKILTTSLIEETLNWLVPISKKWRDICKALFDENKNSAGWVHGVYPSLSARPFNAYNEK</sequence>
<accession>A0A448ZYM8</accession>
<feature type="coiled-coil region" evidence="1">
    <location>
        <begin position="954"/>
        <end position="994"/>
    </location>
</feature>
<organism evidence="3">
    <name type="scientific">Metamycoplasma salivarium</name>
    <name type="common">Mycoplasma salivarium</name>
    <dbReference type="NCBI Taxonomy" id="2124"/>
    <lineage>
        <taxon>Bacteria</taxon>
        <taxon>Bacillati</taxon>
        <taxon>Mycoplasmatota</taxon>
        <taxon>Mycoplasmoidales</taxon>
        <taxon>Metamycoplasmataceae</taxon>
        <taxon>Metamycoplasma</taxon>
    </lineage>
</organism>
<feature type="region of interest" description="Disordered" evidence="2">
    <location>
        <begin position="671"/>
        <end position="691"/>
    </location>
</feature>
<feature type="coiled-coil region" evidence="1">
    <location>
        <begin position="871"/>
        <end position="898"/>
    </location>
</feature>
<geneLocation type="plasmid" evidence="3">
    <name>2</name>
</geneLocation>
<dbReference type="EMBL" id="LR214939">
    <property type="protein sequence ID" value="VEU56334.1"/>
    <property type="molecule type" value="Genomic_DNA"/>
</dbReference>